<dbReference type="KEGG" id="kuy:FY550_16505"/>
<dbReference type="Proteomes" id="UP000322553">
    <property type="component" value="Chromosome"/>
</dbReference>
<dbReference type="GO" id="GO:0008745">
    <property type="term" value="F:N-acetylmuramoyl-L-alanine amidase activity"/>
    <property type="evidence" value="ECO:0007669"/>
    <property type="project" value="UniProtKB-EC"/>
</dbReference>
<dbReference type="AlphaFoldDB" id="A0A5C1A6N5"/>
<dbReference type="SUPFAM" id="SSF47090">
    <property type="entry name" value="PGBD-like"/>
    <property type="match status" value="1"/>
</dbReference>
<keyword evidence="5" id="KW-0961">Cell wall biogenesis/degradation</keyword>
<evidence type="ECO:0000256" key="2">
    <source>
        <dbReference type="ARBA" id="ARBA00007553"/>
    </source>
</evidence>
<dbReference type="CDD" id="cd06583">
    <property type="entry name" value="PGRP"/>
    <property type="match status" value="1"/>
</dbReference>
<evidence type="ECO:0000259" key="6">
    <source>
        <dbReference type="SMART" id="SM00644"/>
    </source>
</evidence>
<reference evidence="7 8" key="1">
    <citation type="submission" date="2019-08" db="EMBL/GenBank/DDBJ databases">
        <title>Complete genome sequence of Kushneria sp. YCWA18, a halophilic phosphate-solubilizing bacterium isolated from Daqiao saltern in China.</title>
        <authorList>
            <person name="Du G.-X."/>
            <person name="Qu L.-Y."/>
        </authorList>
    </citation>
    <scope>NUCLEOTIDE SEQUENCE [LARGE SCALE GENOMIC DNA]</scope>
    <source>
        <strain evidence="7 8">YCWA18</strain>
    </source>
</reference>
<proteinExistence type="inferred from homology"/>
<evidence type="ECO:0000313" key="8">
    <source>
        <dbReference type="Proteomes" id="UP000322553"/>
    </source>
</evidence>
<dbReference type="Pfam" id="PF01510">
    <property type="entry name" value="Amidase_2"/>
    <property type="match status" value="1"/>
</dbReference>
<evidence type="ECO:0000256" key="5">
    <source>
        <dbReference type="ARBA" id="ARBA00023316"/>
    </source>
</evidence>
<dbReference type="PANTHER" id="PTHR30417:SF1">
    <property type="entry name" value="N-ACETYLMURAMOYL-L-ALANINE AMIDASE AMID"/>
    <property type="match status" value="1"/>
</dbReference>
<dbReference type="EC" id="3.5.1.28" evidence="3"/>
<feature type="domain" description="N-acetylmuramoyl-L-alanine amidase" evidence="6">
    <location>
        <begin position="35"/>
        <end position="181"/>
    </location>
</feature>
<protein>
    <recommendedName>
        <fullName evidence="3">N-acetylmuramoyl-L-alanine amidase</fullName>
        <ecNumber evidence="3">3.5.1.28</ecNumber>
    </recommendedName>
</protein>
<name>A0A5C1A6N5_9GAMM</name>
<dbReference type="GO" id="GO:0071555">
    <property type="term" value="P:cell wall organization"/>
    <property type="evidence" value="ECO:0007669"/>
    <property type="project" value="UniProtKB-KW"/>
</dbReference>
<dbReference type="InterPro" id="IPR036505">
    <property type="entry name" value="Amidase/PGRP_sf"/>
</dbReference>
<dbReference type="RefSeq" id="WP_084388202.1">
    <property type="nucleotide sequence ID" value="NZ_CP043420.1"/>
</dbReference>
<dbReference type="Gene3D" id="1.10.101.10">
    <property type="entry name" value="PGBD-like superfamily/PGBD"/>
    <property type="match status" value="1"/>
</dbReference>
<keyword evidence="4" id="KW-0378">Hydrolase</keyword>
<dbReference type="SUPFAM" id="SSF55846">
    <property type="entry name" value="N-acetylmuramoyl-L-alanine amidase-like"/>
    <property type="match status" value="1"/>
</dbReference>
<dbReference type="InterPro" id="IPR036365">
    <property type="entry name" value="PGBD-like_sf"/>
</dbReference>
<evidence type="ECO:0000313" key="7">
    <source>
        <dbReference type="EMBL" id="QEL12585.1"/>
    </source>
</evidence>
<dbReference type="EMBL" id="CP043420">
    <property type="protein sequence ID" value="QEL12585.1"/>
    <property type="molecule type" value="Genomic_DNA"/>
</dbReference>
<sequence>MDEMSPPVLVDTVPAHQYTTRLGRRLEQRGSFAVDHSIRAQAFNERVRFLIVHYTDGNDASALRALTGSDVSVHYLVLDHPARWAGQPVVLQLLDEKQRAWHAGVSQWGDRHHLNDTSIGIEIVNEGYHETPAGRVWSPFSEDQIELVIRLAQDIVRRYHIDPAHVLAHGDVAPGRKVDPGPFFPWRRLHEAGIGAWPRPSAVMRWRERFQQHQPDGALMHRALAAWGYAVPDSHDAQALQPVIRAFQLHFRPTEARGVIDTDTAARLFALIERYQGRATAMALLEA</sequence>
<accession>A0A5C1A6N5</accession>
<dbReference type="SMART" id="SM00644">
    <property type="entry name" value="Ami_2"/>
    <property type="match status" value="1"/>
</dbReference>
<dbReference type="InterPro" id="IPR002502">
    <property type="entry name" value="Amidase_domain"/>
</dbReference>
<keyword evidence="8" id="KW-1185">Reference proteome</keyword>
<dbReference type="PANTHER" id="PTHR30417">
    <property type="entry name" value="N-ACETYLMURAMOYL-L-ALANINE AMIDASE AMID"/>
    <property type="match status" value="1"/>
</dbReference>
<evidence type="ECO:0000256" key="3">
    <source>
        <dbReference type="ARBA" id="ARBA00011901"/>
    </source>
</evidence>
<dbReference type="OrthoDB" id="9794842at2"/>
<gene>
    <name evidence="7" type="ORF">FY550_16505</name>
</gene>
<dbReference type="FunFam" id="3.40.80.10:FF:000003">
    <property type="entry name" value="N-acetylmuramoyl-L-alanine amidase"/>
    <property type="match status" value="1"/>
</dbReference>
<evidence type="ECO:0000256" key="1">
    <source>
        <dbReference type="ARBA" id="ARBA00001561"/>
    </source>
</evidence>
<comment type="catalytic activity">
    <reaction evidence="1">
        <text>Hydrolyzes the link between N-acetylmuramoyl residues and L-amino acid residues in certain cell-wall glycopeptides.</text>
        <dbReference type="EC" id="3.5.1.28"/>
    </reaction>
</comment>
<dbReference type="GO" id="GO:0019867">
    <property type="term" value="C:outer membrane"/>
    <property type="evidence" value="ECO:0007669"/>
    <property type="project" value="TreeGrafter"/>
</dbReference>
<dbReference type="InterPro" id="IPR036366">
    <property type="entry name" value="PGBDSf"/>
</dbReference>
<comment type="similarity">
    <text evidence="2">Belongs to the N-acetylmuramoyl-L-alanine amidase 2 family.</text>
</comment>
<evidence type="ECO:0000256" key="4">
    <source>
        <dbReference type="ARBA" id="ARBA00022801"/>
    </source>
</evidence>
<organism evidence="7 8">
    <name type="scientific">Kushneria phosphatilytica</name>
    <dbReference type="NCBI Taxonomy" id="657387"/>
    <lineage>
        <taxon>Bacteria</taxon>
        <taxon>Pseudomonadati</taxon>
        <taxon>Pseudomonadota</taxon>
        <taxon>Gammaproteobacteria</taxon>
        <taxon>Oceanospirillales</taxon>
        <taxon>Halomonadaceae</taxon>
        <taxon>Kushneria</taxon>
    </lineage>
</organism>
<dbReference type="GO" id="GO:0009253">
    <property type="term" value="P:peptidoglycan catabolic process"/>
    <property type="evidence" value="ECO:0007669"/>
    <property type="project" value="InterPro"/>
</dbReference>
<dbReference type="Gene3D" id="3.40.80.10">
    <property type="entry name" value="Peptidoglycan recognition protein-like"/>
    <property type="match status" value="1"/>
</dbReference>
<dbReference type="GO" id="GO:0009254">
    <property type="term" value="P:peptidoglycan turnover"/>
    <property type="evidence" value="ECO:0007669"/>
    <property type="project" value="TreeGrafter"/>
</dbReference>
<dbReference type="InterPro" id="IPR051206">
    <property type="entry name" value="NAMLAA_amidase_2"/>
</dbReference>